<dbReference type="InterPro" id="IPR016156">
    <property type="entry name" value="FAD/NAD-linked_Rdtase_dimer_sf"/>
</dbReference>
<reference evidence="14 15" key="1">
    <citation type="journal article" date="2018" name="Genet. Mol. Biol.">
        <title>The genome sequence of Dyella jiangningensis FCAV SCS01 from a lignocellulose-decomposing microbial consortium metagenome reveals potential for biotechnological applications.</title>
        <authorList>
            <person name="Desiderato J.G."/>
            <person name="Alvarenga D.O."/>
            <person name="Constancio M.T.L."/>
            <person name="Alves L.M.C."/>
            <person name="Varani A.M."/>
        </authorList>
    </citation>
    <scope>NUCLEOTIDE SEQUENCE [LARGE SCALE GENOMIC DNA]</scope>
    <source>
        <strain evidence="14 15">FCAV SCS01</strain>
    </source>
</reference>
<keyword evidence="4" id="KW-0521">NADP</keyword>
<feature type="active site" description="Proton acceptor" evidence="8">
    <location>
        <position position="441"/>
    </location>
</feature>
<accession>A0A328PA68</accession>
<dbReference type="PANTHER" id="PTHR43014:SF2">
    <property type="entry name" value="MERCURIC REDUCTASE"/>
    <property type="match status" value="1"/>
</dbReference>
<feature type="binding site" evidence="9">
    <location>
        <begin position="177"/>
        <end position="184"/>
    </location>
    <ligand>
        <name>NAD(+)</name>
        <dbReference type="ChEBI" id="CHEBI:57540"/>
    </ligand>
</feature>
<name>A0A328PA68_9GAMM</name>
<sequence>MNQHFDAVVVGTGQAGPSLAERLGKSGRKVAVIERKLVGGTCVNTGCIPTKTMVASAYAAQLARRGEEYGVHHGGSVRVDMAQVWKRTRGISDRSRGNVESWLGGMPNVTLLRGHATFESPRRLRVGDDVIEANEIFLNVGGRAVKPDFPGVDSVPYLTNVGIMDLRELPRHLIIVGGSYIGLEFGQMFRRFGSDVTIVERSERLLPREDPEVSAAIVDILQREGIALHLGAECIELQGCAGDVAIVARCADPRMEVRGTHLLLAVGRRPNTDTLGLDKAGVATDEHGYIVVDDACRTNVPGIWAMGDCNGKGAFTHTSYNDYEIVAANVLDNEPRRISDRIATYALFIDPPLARAGLTEQEALRRGHDVRVGVRPMARVGRAIERGETLGFMKVIVDGRSNQLLGAAILGVNGDEAIHCLLDTMYAKAPYQTVTHAVHIHPTVAELLPTTLQDLRPAGAS</sequence>
<feature type="binding site" evidence="9">
    <location>
        <position position="308"/>
    </location>
    <ligand>
        <name>FAD</name>
        <dbReference type="ChEBI" id="CHEBI:57692"/>
    </ligand>
</feature>
<dbReference type="GO" id="GO:0050660">
    <property type="term" value="F:flavin adenine dinucleotide binding"/>
    <property type="evidence" value="ECO:0007669"/>
    <property type="project" value="TreeGrafter"/>
</dbReference>
<dbReference type="GO" id="GO:0003955">
    <property type="term" value="F:NAD(P)H dehydrogenase (quinone) activity"/>
    <property type="evidence" value="ECO:0007669"/>
    <property type="project" value="TreeGrafter"/>
</dbReference>
<keyword evidence="9" id="KW-0547">Nucleotide-binding</keyword>
<keyword evidence="3 9" id="KW-0274">FAD</keyword>
<protein>
    <submittedName>
        <fullName evidence="14">Mercuric reductase</fullName>
    </submittedName>
</protein>
<gene>
    <name evidence="14" type="ORF">CA260_10080</name>
</gene>
<dbReference type="EMBL" id="NFZS01000001">
    <property type="protein sequence ID" value="RAO78143.1"/>
    <property type="molecule type" value="Genomic_DNA"/>
</dbReference>
<keyword evidence="15" id="KW-1185">Reference proteome</keyword>
<dbReference type="AlphaFoldDB" id="A0A328PA68"/>
<evidence type="ECO:0000256" key="4">
    <source>
        <dbReference type="ARBA" id="ARBA00022857"/>
    </source>
</evidence>
<evidence type="ECO:0000256" key="2">
    <source>
        <dbReference type="ARBA" id="ARBA00022630"/>
    </source>
</evidence>
<comment type="similarity">
    <text evidence="1 11">Belongs to the class-I pyridine nucleotide-disulfide oxidoreductase family.</text>
</comment>
<organism evidence="14 15">
    <name type="scientific">Dyella jiangningensis</name>
    <dbReference type="NCBI Taxonomy" id="1379159"/>
    <lineage>
        <taxon>Bacteria</taxon>
        <taxon>Pseudomonadati</taxon>
        <taxon>Pseudomonadota</taxon>
        <taxon>Gammaproteobacteria</taxon>
        <taxon>Lysobacterales</taxon>
        <taxon>Rhodanobacteraceae</taxon>
        <taxon>Dyella</taxon>
    </lineage>
</organism>
<evidence type="ECO:0000256" key="11">
    <source>
        <dbReference type="RuleBase" id="RU003691"/>
    </source>
</evidence>
<dbReference type="OrthoDB" id="6132190at2"/>
<dbReference type="PRINTS" id="PR00411">
    <property type="entry name" value="PNDRDTASEI"/>
</dbReference>
<dbReference type="RefSeq" id="WP_111982704.1">
    <property type="nucleotide sequence ID" value="NZ_NFZS01000001.1"/>
</dbReference>
<dbReference type="SUPFAM" id="SSF51905">
    <property type="entry name" value="FAD/NAD(P)-binding domain"/>
    <property type="match status" value="1"/>
</dbReference>
<evidence type="ECO:0000313" key="14">
    <source>
        <dbReference type="EMBL" id="RAO78143.1"/>
    </source>
</evidence>
<feature type="binding site" evidence="9">
    <location>
        <position position="51"/>
    </location>
    <ligand>
        <name>FAD</name>
        <dbReference type="ChEBI" id="CHEBI:57692"/>
    </ligand>
</feature>
<dbReference type="GO" id="GO:0016668">
    <property type="term" value="F:oxidoreductase activity, acting on a sulfur group of donors, NAD(P) as acceptor"/>
    <property type="evidence" value="ECO:0007669"/>
    <property type="project" value="InterPro"/>
</dbReference>
<feature type="disulfide bond" description="Redox-active" evidence="10">
    <location>
        <begin position="42"/>
        <end position="47"/>
    </location>
</feature>
<dbReference type="SUPFAM" id="SSF55424">
    <property type="entry name" value="FAD/NAD-linked reductases, dimerisation (C-terminal) domain"/>
    <property type="match status" value="1"/>
</dbReference>
<evidence type="ECO:0000256" key="7">
    <source>
        <dbReference type="ARBA" id="ARBA00023284"/>
    </source>
</evidence>
<evidence type="ECO:0000256" key="5">
    <source>
        <dbReference type="ARBA" id="ARBA00023002"/>
    </source>
</evidence>
<evidence type="ECO:0000313" key="15">
    <source>
        <dbReference type="Proteomes" id="UP000248926"/>
    </source>
</evidence>
<evidence type="ECO:0000256" key="1">
    <source>
        <dbReference type="ARBA" id="ARBA00007532"/>
    </source>
</evidence>
<dbReference type="PROSITE" id="PS00076">
    <property type="entry name" value="PYRIDINE_REDOX_1"/>
    <property type="match status" value="1"/>
</dbReference>
<evidence type="ECO:0000259" key="13">
    <source>
        <dbReference type="Pfam" id="PF07992"/>
    </source>
</evidence>
<dbReference type="InterPro" id="IPR012999">
    <property type="entry name" value="Pyr_OxRdtase_I_AS"/>
</dbReference>
<keyword evidence="2 11" id="KW-0285">Flavoprotein</keyword>
<evidence type="ECO:0000256" key="10">
    <source>
        <dbReference type="PIRSR" id="PIRSR000350-4"/>
    </source>
</evidence>
<keyword evidence="7 11" id="KW-0676">Redox-active center</keyword>
<dbReference type="InterPro" id="IPR001100">
    <property type="entry name" value="Pyr_nuc-diS_OxRdtase"/>
</dbReference>
<evidence type="ECO:0000256" key="9">
    <source>
        <dbReference type="PIRSR" id="PIRSR000350-3"/>
    </source>
</evidence>
<dbReference type="PANTHER" id="PTHR43014">
    <property type="entry name" value="MERCURIC REDUCTASE"/>
    <property type="match status" value="1"/>
</dbReference>
<evidence type="ECO:0000256" key="3">
    <source>
        <dbReference type="ARBA" id="ARBA00022827"/>
    </source>
</evidence>
<keyword evidence="6" id="KW-1015">Disulfide bond</keyword>
<dbReference type="Gene3D" id="3.30.390.30">
    <property type="match status" value="1"/>
</dbReference>
<dbReference type="Gene3D" id="3.50.50.60">
    <property type="entry name" value="FAD/NAD(P)-binding domain"/>
    <property type="match status" value="2"/>
</dbReference>
<feature type="binding site" evidence="9">
    <location>
        <position position="200"/>
    </location>
    <ligand>
        <name>NAD(+)</name>
        <dbReference type="ChEBI" id="CHEBI:57540"/>
    </ligand>
</feature>
<keyword evidence="5 11" id="KW-0560">Oxidoreductase</keyword>
<dbReference type="InterPro" id="IPR036188">
    <property type="entry name" value="FAD/NAD-bd_sf"/>
</dbReference>
<proteinExistence type="inferred from homology"/>
<feature type="domain" description="FAD/NAD(P)-binding" evidence="13">
    <location>
        <begin position="6"/>
        <end position="319"/>
    </location>
</feature>
<evidence type="ECO:0000256" key="8">
    <source>
        <dbReference type="PIRSR" id="PIRSR000350-2"/>
    </source>
</evidence>
<feature type="domain" description="Pyridine nucleotide-disulphide oxidoreductase dimerisation" evidence="12">
    <location>
        <begin position="346"/>
        <end position="449"/>
    </location>
</feature>
<dbReference type="Pfam" id="PF07992">
    <property type="entry name" value="Pyr_redox_2"/>
    <property type="match status" value="1"/>
</dbReference>
<comment type="cofactor">
    <cofactor evidence="9">
        <name>FAD</name>
        <dbReference type="ChEBI" id="CHEBI:57692"/>
    </cofactor>
    <text evidence="9">Binds 1 FAD per subunit.</text>
</comment>
<dbReference type="Proteomes" id="UP000248926">
    <property type="component" value="Unassembled WGS sequence"/>
</dbReference>
<keyword evidence="9" id="KW-0520">NAD</keyword>
<dbReference type="NCBIfam" id="NF004992">
    <property type="entry name" value="PRK06370.1-4"/>
    <property type="match status" value="1"/>
</dbReference>
<dbReference type="PRINTS" id="PR00368">
    <property type="entry name" value="FADPNR"/>
</dbReference>
<evidence type="ECO:0000259" key="12">
    <source>
        <dbReference type="Pfam" id="PF02852"/>
    </source>
</evidence>
<evidence type="ECO:0000256" key="6">
    <source>
        <dbReference type="ARBA" id="ARBA00023157"/>
    </source>
</evidence>
<comment type="caution">
    <text evidence="14">The sequence shown here is derived from an EMBL/GenBank/DDBJ whole genome shotgun (WGS) entry which is preliminary data.</text>
</comment>
<dbReference type="PIRSF" id="PIRSF000350">
    <property type="entry name" value="Mercury_reductase_MerA"/>
    <property type="match status" value="1"/>
</dbReference>
<dbReference type="Pfam" id="PF02852">
    <property type="entry name" value="Pyr_redox_dim"/>
    <property type="match status" value="1"/>
</dbReference>
<dbReference type="InterPro" id="IPR023753">
    <property type="entry name" value="FAD/NAD-binding_dom"/>
</dbReference>
<dbReference type="InterPro" id="IPR004099">
    <property type="entry name" value="Pyr_nucl-diS_OxRdtase_dimer"/>
</dbReference>
<feature type="binding site" evidence="9">
    <location>
        <position position="267"/>
    </location>
    <ligand>
        <name>NAD(+)</name>
        <dbReference type="ChEBI" id="CHEBI:57540"/>
    </ligand>
</feature>